<evidence type="ECO:0000313" key="5">
    <source>
        <dbReference type="Proteomes" id="UP001500433"/>
    </source>
</evidence>
<dbReference type="PANTHER" id="PTHR43037:SF1">
    <property type="entry name" value="BLL1128 PROTEIN"/>
    <property type="match status" value="1"/>
</dbReference>
<dbReference type="EMBL" id="BAABJH010000006">
    <property type="protein sequence ID" value="GAA4898469.1"/>
    <property type="molecule type" value="Genomic_DNA"/>
</dbReference>
<evidence type="ECO:0000313" key="4">
    <source>
        <dbReference type="EMBL" id="GAA4898469.1"/>
    </source>
</evidence>
<dbReference type="Gene3D" id="3.40.50.1820">
    <property type="entry name" value="alpha/beta hydrolase"/>
    <property type="match status" value="1"/>
</dbReference>
<dbReference type="InterPro" id="IPR050955">
    <property type="entry name" value="Plant_Biomass_Hydrol_Est"/>
</dbReference>
<accession>A0ABP9FCE2</accession>
<feature type="signal peptide" evidence="2">
    <location>
        <begin position="1"/>
        <end position="25"/>
    </location>
</feature>
<evidence type="ECO:0000259" key="3">
    <source>
        <dbReference type="Pfam" id="PF01738"/>
    </source>
</evidence>
<sequence length="267" mass="30044">MLMKTFKYIILKVLCISLLFNCSKSDDDTFKNTRSLQDAINDFSLLTFNSGVNDMEIEGSFSNVYWRFRVIIPESASETNKRPLIICLHGGTSIIDPDIHKNTACLEEPGLASIDAILLCPNSEGFSWGGLPEQEKILTLTDLVKTNLPVDENKVAIMGYSDGGNGAWFYAERYPNRFSAAIPMSSSYNTLNPELINVKIDIPLYVIHGEKDELFPLETMITVVDNYKNIGTDVELYVADDLGHFNTCLYVPYLNQAATWLENEVWN</sequence>
<comment type="caution">
    <text evidence="4">The sequence shown here is derived from an EMBL/GenBank/DDBJ whole genome shotgun (WGS) entry which is preliminary data.</text>
</comment>
<evidence type="ECO:0000256" key="2">
    <source>
        <dbReference type="SAM" id="SignalP"/>
    </source>
</evidence>
<feature type="chain" id="PRO_5045785769" description="Dienelactone hydrolase domain-containing protein" evidence="2">
    <location>
        <begin position="26"/>
        <end position="267"/>
    </location>
</feature>
<proteinExistence type="predicted"/>
<dbReference type="PANTHER" id="PTHR43037">
    <property type="entry name" value="UNNAMED PRODUCT-RELATED"/>
    <property type="match status" value="1"/>
</dbReference>
<reference evidence="5" key="1">
    <citation type="journal article" date="2019" name="Int. J. Syst. Evol. Microbiol.">
        <title>The Global Catalogue of Microorganisms (GCM) 10K type strain sequencing project: providing services to taxonomists for standard genome sequencing and annotation.</title>
        <authorList>
            <consortium name="The Broad Institute Genomics Platform"/>
            <consortium name="The Broad Institute Genome Sequencing Center for Infectious Disease"/>
            <person name="Wu L."/>
            <person name="Ma J."/>
        </authorList>
    </citation>
    <scope>NUCLEOTIDE SEQUENCE [LARGE SCALE GENOMIC DNA]</scope>
    <source>
        <strain evidence="5">JCM 18274</strain>
    </source>
</reference>
<protein>
    <recommendedName>
        <fullName evidence="3">Dienelactone hydrolase domain-containing protein</fullName>
    </recommendedName>
</protein>
<dbReference type="Pfam" id="PF01738">
    <property type="entry name" value="DLH"/>
    <property type="match status" value="1"/>
</dbReference>
<dbReference type="InterPro" id="IPR002925">
    <property type="entry name" value="Dienelactn_hydro"/>
</dbReference>
<organism evidence="4 5">
    <name type="scientific">Flaviramulus aquimarinus</name>
    <dbReference type="NCBI Taxonomy" id="1170456"/>
    <lineage>
        <taxon>Bacteria</taxon>
        <taxon>Pseudomonadati</taxon>
        <taxon>Bacteroidota</taxon>
        <taxon>Flavobacteriia</taxon>
        <taxon>Flavobacteriales</taxon>
        <taxon>Flavobacteriaceae</taxon>
        <taxon>Flaviramulus</taxon>
    </lineage>
</organism>
<dbReference type="SUPFAM" id="SSF53474">
    <property type="entry name" value="alpha/beta-Hydrolases"/>
    <property type="match status" value="1"/>
</dbReference>
<feature type="domain" description="Dienelactone hydrolase" evidence="3">
    <location>
        <begin position="143"/>
        <end position="244"/>
    </location>
</feature>
<gene>
    <name evidence="4" type="ORF">GCM10023311_24250</name>
</gene>
<name>A0ABP9FCE2_9FLAO</name>
<keyword evidence="1 2" id="KW-0732">Signal</keyword>
<dbReference type="InterPro" id="IPR029058">
    <property type="entry name" value="AB_hydrolase_fold"/>
</dbReference>
<evidence type="ECO:0000256" key="1">
    <source>
        <dbReference type="ARBA" id="ARBA00022729"/>
    </source>
</evidence>
<keyword evidence="5" id="KW-1185">Reference proteome</keyword>
<dbReference type="Proteomes" id="UP001500433">
    <property type="component" value="Unassembled WGS sequence"/>
</dbReference>